<sequence>MRMGSCSKSVDEGCFNPELAYNLKLIAVFAVFITGSIGVALPLSGRSLKFLRVDGNLFALIKAFAAGVILSTGFVHILPDAQKALSNPCLPNWPWSHFPVAGFVAMLAALLTGLTETLSTEFYESQHSHSHHGHFEDSDRVSKPAAATGKADGICEPLLQDTSRKLDLGDRPRADEENGAVPNSHHDVIVHGEHAAVGKSAAQIRSIVISQVLEVAVIAHSFIIGLSLGVSENPCAIKPLLAALSFHQLFEGFALGGCFSQAGFVGFSAFTRAGAFAVTTPVGIITGILVCSSYQANTARAVVVEGLFDAASAGILIYMALVDLIAAEFLSDRMRKNFGLKWMSYLALFAGTISMSAIAFWL</sequence>
<feature type="transmembrane region" description="Helical" evidence="8">
    <location>
        <begin position="25"/>
        <end position="45"/>
    </location>
</feature>
<evidence type="ECO:0000256" key="5">
    <source>
        <dbReference type="ARBA" id="ARBA00022989"/>
    </source>
</evidence>
<feature type="transmembrane region" description="Helical" evidence="8">
    <location>
        <begin position="249"/>
        <end position="267"/>
    </location>
</feature>
<dbReference type="AlphaFoldDB" id="A0ABD3HHX0"/>
<evidence type="ECO:0000256" key="1">
    <source>
        <dbReference type="ARBA" id="ARBA00004141"/>
    </source>
</evidence>
<evidence type="ECO:0000256" key="2">
    <source>
        <dbReference type="ARBA" id="ARBA00006939"/>
    </source>
</evidence>
<keyword evidence="6 8" id="KW-0406">Ion transport</keyword>
<protein>
    <submittedName>
        <fullName evidence="9">Uncharacterized protein</fullName>
    </submittedName>
</protein>
<feature type="transmembrane region" description="Helical" evidence="8">
    <location>
        <begin position="207"/>
        <end position="229"/>
    </location>
</feature>
<dbReference type="GO" id="GO:0000041">
    <property type="term" value="P:transition metal ion transport"/>
    <property type="evidence" value="ECO:0007669"/>
    <property type="project" value="UniProtKB-ARBA"/>
</dbReference>
<dbReference type="EMBL" id="JBJQOH010000004">
    <property type="protein sequence ID" value="KAL3689920.1"/>
    <property type="molecule type" value="Genomic_DNA"/>
</dbReference>
<accession>A0ABD3HHX0</accession>
<keyword evidence="4 8" id="KW-0812">Transmembrane</keyword>
<dbReference type="InterPro" id="IPR004698">
    <property type="entry name" value="Zn/Fe_permease_fun/pln"/>
</dbReference>
<dbReference type="Pfam" id="PF02535">
    <property type="entry name" value="Zip"/>
    <property type="match status" value="1"/>
</dbReference>
<feature type="transmembrane region" description="Helical" evidence="8">
    <location>
        <begin position="342"/>
        <end position="361"/>
    </location>
</feature>
<dbReference type="PANTHER" id="PTHR11040">
    <property type="entry name" value="ZINC/IRON TRANSPORTER"/>
    <property type="match status" value="1"/>
</dbReference>
<comment type="subcellular location">
    <subcellularLocation>
        <location evidence="1 8">Membrane</location>
        <topology evidence="1 8">Multi-pass membrane protein</topology>
    </subcellularLocation>
</comment>
<gene>
    <name evidence="9" type="ORF">R1sor_016229</name>
</gene>
<evidence type="ECO:0000256" key="4">
    <source>
        <dbReference type="ARBA" id="ARBA00022692"/>
    </source>
</evidence>
<feature type="transmembrane region" description="Helical" evidence="8">
    <location>
        <begin position="98"/>
        <end position="118"/>
    </location>
</feature>
<dbReference type="PANTHER" id="PTHR11040:SF199">
    <property type="entry name" value="ZINC_IRON PERMEASE-RELATED"/>
    <property type="match status" value="1"/>
</dbReference>
<comment type="caution">
    <text evidence="9">The sequence shown here is derived from an EMBL/GenBank/DDBJ whole genome shotgun (WGS) entry which is preliminary data.</text>
</comment>
<keyword evidence="5 8" id="KW-1133">Transmembrane helix</keyword>
<feature type="transmembrane region" description="Helical" evidence="8">
    <location>
        <begin position="57"/>
        <end position="78"/>
    </location>
</feature>
<keyword evidence="7 8" id="KW-0472">Membrane</keyword>
<dbReference type="GO" id="GO:0016020">
    <property type="term" value="C:membrane"/>
    <property type="evidence" value="ECO:0007669"/>
    <property type="project" value="UniProtKB-SubCell"/>
</dbReference>
<evidence type="ECO:0000256" key="3">
    <source>
        <dbReference type="ARBA" id="ARBA00022448"/>
    </source>
</evidence>
<proteinExistence type="inferred from homology"/>
<comment type="similarity">
    <text evidence="2 8">Belongs to the ZIP transporter (TC 2.A.5) family.</text>
</comment>
<evidence type="ECO:0000256" key="6">
    <source>
        <dbReference type="ARBA" id="ARBA00023065"/>
    </source>
</evidence>
<dbReference type="InterPro" id="IPR003689">
    <property type="entry name" value="ZIP"/>
</dbReference>
<dbReference type="Proteomes" id="UP001633002">
    <property type="component" value="Unassembled WGS sequence"/>
</dbReference>
<dbReference type="NCBIfam" id="TIGR00820">
    <property type="entry name" value="zip"/>
    <property type="match status" value="1"/>
</dbReference>
<evidence type="ECO:0000256" key="8">
    <source>
        <dbReference type="RuleBase" id="RU362088"/>
    </source>
</evidence>
<keyword evidence="10" id="KW-1185">Reference proteome</keyword>
<organism evidence="9 10">
    <name type="scientific">Riccia sorocarpa</name>
    <dbReference type="NCBI Taxonomy" id="122646"/>
    <lineage>
        <taxon>Eukaryota</taxon>
        <taxon>Viridiplantae</taxon>
        <taxon>Streptophyta</taxon>
        <taxon>Embryophyta</taxon>
        <taxon>Marchantiophyta</taxon>
        <taxon>Marchantiopsida</taxon>
        <taxon>Marchantiidae</taxon>
        <taxon>Marchantiales</taxon>
        <taxon>Ricciaceae</taxon>
        <taxon>Riccia</taxon>
    </lineage>
</organism>
<evidence type="ECO:0000313" key="9">
    <source>
        <dbReference type="EMBL" id="KAL3689920.1"/>
    </source>
</evidence>
<feature type="transmembrane region" description="Helical" evidence="8">
    <location>
        <begin position="307"/>
        <end position="330"/>
    </location>
</feature>
<reference evidence="9 10" key="1">
    <citation type="submission" date="2024-09" db="EMBL/GenBank/DDBJ databases">
        <title>Chromosome-scale assembly of Riccia sorocarpa.</title>
        <authorList>
            <person name="Paukszto L."/>
        </authorList>
    </citation>
    <scope>NUCLEOTIDE SEQUENCE [LARGE SCALE GENOMIC DNA]</scope>
    <source>
        <strain evidence="9">LP-2024</strain>
        <tissue evidence="9">Aerial parts of the thallus</tissue>
    </source>
</reference>
<evidence type="ECO:0000313" key="10">
    <source>
        <dbReference type="Proteomes" id="UP001633002"/>
    </source>
</evidence>
<keyword evidence="3 8" id="KW-0813">Transport</keyword>
<feature type="transmembrane region" description="Helical" evidence="8">
    <location>
        <begin position="274"/>
        <end position="295"/>
    </location>
</feature>
<evidence type="ECO:0000256" key="7">
    <source>
        <dbReference type="ARBA" id="ARBA00023136"/>
    </source>
</evidence>
<name>A0ABD3HHX0_9MARC</name>